<dbReference type="AlphaFoldDB" id="A0A7X6MMY8"/>
<organism evidence="2 3">
    <name type="scientific">Mycolicibacterium septicum DSM 44393</name>
    <dbReference type="NCBI Taxonomy" id="1341646"/>
    <lineage>
        <taxon>Bacteria</taxon>
        <taxon>Bacillati</taxon>
        <taxon>Actinomycetota</taxon>
        <taxon>Actinomycetes</taxon>
        <taxon>Mycobacteriales</taxon>
        <taxon>Mycobacteriaceae</taxon>
        <taxon>Mycolicibacterium</taxon>
    </lineage>
</organism>
<dbReference type="Proteomes" id="UP000518188">
    <property type="component" value="Unassembled WGS sequence"/>
</dbReference>
<evidence type="ECO:0000313" key="2">
    <source>
        <dbReference type="EMBL" id="NKZ10846.1"/>
    </source>
</evidence>
<dbReference type="InterPro" id="IPR025736">
    <property type="entry name" value="PucR_C-HTH_dom"/>
</dbReference>
<feature type="domain" description="PucR C-terminal helix-turn-helix" evidence="1">
    <location>
        <begin position="22"/>
        <end position="65"/>
    </location>
</feature>
<dbReference type="EMBL" id="JAAXPJ010000002">
    <property type="protein sequence ID" value="NKZ10846.1"/>
    <property type="molecule type" value="Genomic_DNA"/>
</dbReference>
<comment type="caution">
    <text evidence="2">The sequence shown here is derived from an EMBL/GenBank/DDBJ whole genome shotgun (WGS) entry which is preliminary data.</text>
</comment>
<reference evidence="2 3" key="1">
    <citation type="submission" date="2020-04" db="EMBL/GenBank/DDBJ databases">
        <title>MicrobeNet Type strains.</title>
        <authorList>
            <person name="Nicholson A.C."/>
        </authorList>
    </citation>
    <scope>NUCLEOTIDE SEQUENCE [LARGE SCALE GENOMIC DNA]</scope>
    <source>
        <strain evidence="2 3">ATCC 700731</strain>
    </source>
</reference>
<dbReference type="Pfam" id="PF13556">
    <property type="entry name" value="HTH_30"/>
    <property type="match status" value="1"/>
</dbReference>
<sequence length="89" mass="10095">MLQGLPDTLDRCRGRPVSPELRDAILAFIGERYNASAAAERLFLHRNTMMRRIARAGELLPKPLLTNGIHIAVALEVLHWRGRRDRGEP</sequence>
<evidence type="ECO:0000313" key="3">
    <source>
        <dbReference type="Proteomes" id="UP000518188"/>
    </source>
</evidence>
<name>A0A7X6MMY8_9MYCO</name>
<dbReference type="InterPro" id="IPR042070">
    <property type="entry name" value="PucR_C-HTH_sf"/>
</dbReference>
<accession>A0A7X6MMY8</accession>
<proteinExistence type="predicted"/>
<evidence type="ECO:0000259" key="1">
    <source>
        <dbReference type="Pfam" id="PF13556"/>
    </source>
</evidence>
<dbReference type="Gene3D" id="1.10.10.2840">
    <property type="entry name" value="PucR C-terminal helix-turn-helix domain"/>
    <property type="match status" value="1"/>
</dbReference>
<protein>
    <recommendedName>
        <fullName evidence="1">PucR C-terminal helix-turn-helix domain-containing protein</fullName>
    </recommendedName>
</protein>
<dbReference type="RefSeq" id="WP_044514940.1">
    <property type="nucleotide sequence ID" value="NZ_HG322951.1"/>
</dbReference>
<gene>
    <name evidence="2" type="ORF">HGA11_07625</name>
</gene>